<dbReference type="OrthoDB" id="277011at2759"/>
<dbReference type="Proteomes" id="UP000078348">
    <property type="component" value="Unassembled WGS sequence"/>
</dbReference>
<gene>
    <name evidence="2" type="ORF">AV274_3703</name>
</gene>
<dbReference type="SUPFAM" id="SSF56784">
    <property type="entry name" value="HAD-like"/>
    <property type="match status" value="1"/>
</dbReference>
<dbReference type="AlphaFoldDB" id="A0A196SEN4"/>
<feature type="domain" description="FCP1 homology" evidence="1">
    <location>
        <begin position="128"/>
        <end position="286"/>
    </location>
</feature>
<dbReference type="STRING" id="478820.A0A196SEN4"/>
<dbReference type="InterPro" id="IPR050365">
    <property type="entry name" value="TIM50"/>
</dbReference>
<dbReference type="NCBIfam" id="TIGR02251">
    <property type="entry name" value="HIF-SF_euk"/>
    <property type="match status" value="1"/>
</dbReference>
<accession>A0A196SEN4</accession>
<dbReference type="InterPro" id="IPR023214">
    <property type="entry name" value="HAD_sf"/>
</dbReference>
<organism evidence="2 3">
    <name type="scientific">Blastocystis sp. subtype 1 (strain ATCC 50177 / NandII)</name>
    <dbReference type="NCBI Taxonomy" id="478820"/>
    <lineage>
        <taxon>Eukaryota</taxon>
        <taxon>Sar</taxon>
        <taxon>Stramenopiles</taxon>
        <taxon>Bigyra</taxon>
        <taxon>Opalozoa</taxon>
        <taxon>Opalinata</taxon>
        <taxon>Blastocystidae</taxon>
        <taxon>Blastocystis</taxon>
    </lineage>
</organism>
<dbReference type="GO" id="GO:0016791">
    <property type="term" value="F:phosphatase activity"/>
    <property type="evidence" value="ECO:0007669"/>
    <property type="project" value="InterPro"/>
</dbReference>
<dbReference type="InterPro" id="IPR004274">
    <property type="entry name" value="FCP1_dom"/>
</dbReference>
<evidence type="ECO:0000259" key="1">
    <source>
        <dbReference type="PROSITE" id="PS50969"/>
    </source>
</evidence>
<dbReference type="SMART" id="SM00577">
    <property type="entry name" value="CPDc"/>
    <property type="match status" value="1"/>
</dbReference>
<evidence type="ECO:0000313" key="3">
    <source>
        <dbReference type="Proteomes" id="UP000078348"/>
    </source>
</evidence>
<protein>
    <submittedName>
        <fullName evidence="2">General stress response phosphoprotein phosphatase psr1</fullName>
    </submittedName>
</protein>
<dbReference type="Pfam" id="PF03031">
    <property type="entry name" value="NIF"/>
    <property type="match status" value="1"/>
</dbReference>
<dbReference type="InterPro" id="IPR011948">
    <property type="entry name" value="Dullard_phosphatase"/>
</dbReference>
<keyword evidence="3" id="KW-1185">Reference proteome</keyword>
<reference evidence="2 3" key="1">
    <citation type="submission" date="2016-05" db="EMBL/GenBank/DDBJ databases">
        <title>Nuclear genome of Blastocystis sp. subtype 1 NandII.</title>
        <authorList>
            <person name="Gentekaki E."/>
            <person name="Curtis B."/>
            <person name="Stairs C."/>
            <person name="Eme L."/>
            <person name="Herman E."/>
            <person name="Klimes V."/>
            <person name="Arias M.C."/>
            <person name="Elias M."/>
            <person name="Hilliou F."/>
            <person name="Klute M."/>
            <person name="Malik S.-B."/>
            <person name="Pightling A."/>
            <person name="Rachubinski R."/>
            <person name="Salas D."/>
            <person name="Schlacht A."/>
            <person name="Suga H."/>
            <person name="Archibald J."/>
            <person name="Ball S.G."/>
            <person name="Clark G."/>
            <person name="Dacks J."/>
            <person name="Van Der Giezen M."/>
            <person name="Tsaousis A."/>
            <person name="Roger A."/>
        </authorList>
    </citation>
    <scope>NUCLEOTIDE SEQUENCE [LARGE SCALE GENOMIC DNA]</scope>
    <source>
        <strain evidence="3">ATCC 50177 / NandII</strain>
    </source>
</reference>
<dbReference type="InterPro" id="IPR036412">
    <property type="entry name" value="HAD-like_sf"/>
</dbReference>
<evidence type="ECO:0000313" key="2">
    <source>
        <dbReference type="EMBL" id="OAO14597.1"/>
    </source>
</evidence>
<dbReference type="PROSITE" id="PS50969">
    <property type="entry name" value="FCP1"/>
    <property type="match status" value="1"/>
</dbReference>
<dbReference type="Gene3D" id="3.40.50.1000">
    <property type="entry name" value="HAD superfamily/HAD-like"/>
    <property type="match status" value="1"/>
</dbReference>
<dbReference type="CDD" id="cd07521">
    <property type="entry name" value="HAD_FCP1-like"/>
    <property type="match status" value="1"/>
</dbReference>
<comment type="caution">
    <text evidence="2">The sequence shown here is derived from an EMBL/GenBank/DDBJ whole genome shotgun (WGS) entry which is preliminary data.</text>
</comment>
<sequence length="315" mass="36232">MHRRGSNPIIFARTETIHIPKPLEDLSEQKLQNAVYCVEKDGSLRCNRMPVIEEVNEESELVVKEEKPGFWKRLYYYLFCICDSLVEDPGFNEGYKEPTSPVGTPRDGEAEGEIEIPASPFLGEQREEDRGKKTLVLDLDETLVHSTFQCVDDCQYVIPVEIEGNVYNVYVYLRPGALEFISRMSEIYEVVVYTASLRIYADPLLDMMDKDHKIAARLFRDHCVCSEGIFVKDLGLLGRDLNSVVMIDNSATSYKFQPKNGIECVPFIDNKDDRELIEIIPFMEYLAKKQDVRLYAQMWNEARDDRQNNAANSTV</sequence>
<name>A0A196SEN4_BLAHN</name>
<dbReference type="PANTHER" id="PTHR12210">
    <property type="entry name" value="DULLARD PROTEIN PHOSPHATASE"/>
    <property type="match status" value="1"/>
</dbReference>
<dbReference type="EMBL" id="LXWW01000230">
    <property type="protein sequence ID" value="OAO14597.1"/>
    <property type="molecule type" value="Genomic_DNA"/>
</dbReference>
<proteinExistence type="predicted"/>
<dbReference type="FunFam" id="3.40.50.1000:FF:000093">
    <property type="entry name" value="NLI interacting factor-like phosphatase family protein"/>
    <property type="match status" value="1"/>
</dbReference>